<evidence type="ECO:0000313" key="1">
    <source>
        <dbReference type="EMBL" id="KAJ9058888.1"/>
    </source>
</evidence>
<proteinExistence type="predicted"/>
<reference evidence="1" key="1">
    <citation type="submission" date="2022-04" db="EMBL/GenBank/DDBJ databases">
        <title>Genome of the entomopathogenic fungus Entomophthora muscae.</title>
        <authorList>
            <person name="Elya C."/>
            <person name="Lovett B.R."/>
            <person name="Lee E."/>
            <person name="Macias A.M."/>
            <person name="Hajek A.E."/>
            <person name="De Bivort B.L."/>
            <person name="Kasson M.T."/>
            <person name="De Fine Licht H.H."/>
            <person name="Stajich J.E."/>
        </authorList>
    </citation>
    <scope>NUCLEOTIDE SEQUENCE</scope>
    <source>
        <strain evidence="1">Berkeley</strain>
    </source>
</reference>
<sequence>MTRAFIPLISHATCFLLKIPTRFSTKKLADMVSHVIATTSGTGAAATLLYTGECCIPEHLSPPPFKSPLSDDWLSPRPTQASSPYSPPIIPRNFRPSHPLEITSLASKQAKIISPDRHPEPLIVAPIRTNLQNPRPTCHGKNLHSSGHASAATPIQIRKTYPTLSIKTSIVVPFSVTPPNPHQPNPTDKIQGSKQNRSEVATPKTHLLQ</sequence>
<evidence type="ECO:0000313" key="2">
    <source>
        <dbReference type="Proteomes" id="UP001165960"/>
    </source>
</evidence>
<keyword evidence="2" id="KW-1185">Reference proteome</keyword>
<dbReference type="EMBL" id="QTSX02005702">
    <property type="protein sequence ID" value="KAJ9058888.1"/>
    <property type="molecule type" value="Genomic_DNA"/>
</dbReference>
<name>A0ACC2S9C5_9FUNG</name>
<gene>
    <name evidence="1" type="ORF">DSO57_1007568</name>
</gene>
<comment type="caution">
    <text evidence="1">The sequence shown here is derived from an EMBL/GenBank/DDBJ whole genome shotgun (WGS) entry which is preliminary data.</text>
</comment>
<organism evidence="1 2">
    <name type="scientific">Entomophthora muscae</name>
    <dbReference type="NCBI Taxonomy" id="34485"/>
    <lineage>
        <taxon>Eukaryota</taxon>
        <taxon>Fungi</taxon>
        <taxon>Fungi incertae sedis</taxon>
        <taxon>Zoopagomycota</taxon>
        <taxon>Entomophthoromycotina</taxon>
        <taxon>Entomophthoromycetes</taxon>
        <taxon>Entomophthorales</taxon>
        <taxon>Entomophthoraceae</taxon>
        <taxon>Entomophthora</taxon>
    </lineage>
</organism>
<dbReference type="Proteomes" id="UP001165960">
    <property type="component" value="Unassembled WGS sequence"/>
</dbReference>
<protein>
    <submittedName>
        <fullName evidence="1">Uncharacterized protein</fullName>
    </submittedName>
</protein>
<accession>A0ACC2S9C5</accession>